<dbReference type="Pfam" id="PF13291">
    <property type="entry name" value="ACT_4"/>
    <property type="match status" value="1"/>
</dbReference>
<evidence type="ECO:0000256" key="3">
    <source>
        <dbReference type="ARBA" id="ARBA00022898"/>
    </source>
</evidence>
<dbReference type="EMBL" id="SKBM01000010">
    <property type="protein sequence ID" value="TCZ61337.1"/>
    <property type="molecule type" value="Genomic_DNA"/>
</dbReference>
<dbReference type="GO" id="GO:0009097">
    <property type="term" value="P:isoleucine biosynthetic process"/>
    <property type="evidence" value="ECO:0007669"/>
    <property type="project" value="TreeGrafter"/>
</dbReference>
<organism evidence="8 9">
    <name type="scientific">Roseicella aquatilis</name>
    <dbReference type="NCBI Taxonomy" id="2527868"/>
    <lineage>
        <taxon>Bacteria</taxon>
        <taxon>Pseudomonadati</taxon>
        <taxon>Pseudomonadota</taxon>
        <taxon>Alphaproteobacteria</taxon>
        <taxon>Acetobacterales</taxon>
        <taxon>Roseomonadaceae</taxon>
        <taxon>Roseicella</taxon>
    </lineage>
</organism>
<dbReference type="SUPFAM" id="SSF53686">
    <property type="entry name" value="Tryptophan synthase beta subunit-like PLP-dependent enzymes"/>
    <property type="match status" value="1"/>
</dbReference>
<proteinExistence type="inferred from homology"/>
<dbReference type="PANTHER" id="PTHR48078:SF6">
    <property type="entry name" value="L-THREONINE DEHYDRATASE CATABOLIC TDCB"/>
    <property type="match status" value="1"/>
</dbReference>
<dbReference type="CDD" id="cd04886">
    <property type="entry name" value="ACT_ThrD-II-like"/>
    <property type="match status" value="1"/>
</dbReference>
<feature type="domain" description="ACT" evidence="7">
    <location>
        <begin position="373"/>
        <end position="444"/>
    </location>
</feature>
<protein>
    <submittedName>
        <fullName evidence="8">Threonine ammonia-lyase</fullName>
        <ecNumber evidence="8">4.3.1.19</ecNumber>
    </submittedName>
</protein>
<evidence type="ECO:0000256" key="2">
    <source>
        <dbReference type="ARBA" id="ARBA00010869"/>
    </source>
</evidence>
<dbReference type="InterPro" id="IPR044561">
    <property type="entry name" value="ACT_ThrD-II-like"/>
</dbReference>
<evidence type="ECO:0000256" key="4">
    <source>
        <dbReference type="ARBA" id="ARBA00023239"/>
    </source>
</evidence>
<evidence type="ECO:0000256" key="5">
    <source>
        <dbReference type="SAM" id="MobiDB-lite"/>
    </source>
</evidence>
<dbReference type="PANTHER" id="PTHR48078">
    <property type="entry name" value="THREONINE DEHYDRATASE, MITOCHONDRIAL-RELATED"/>
    <property type="match status" value="1"/>
</dbReference>
<dbReference type="CDD" id="cd01562">
    <property type="entry name" value="Thr-dehyd"/>
    <property type="match status" value="1"/>
</dbReference>
<dbReference type="AlphaFoldDB" id="A0A4R4DL91"/>
<evidence type="ECO:0000256" key="1">
    <source>
        <dbReference type="ARBA" id="ARBA00001933"/>
    </source>
</evidence>
<dbReference type="GO" id="GO:0004794">
    <property type="term" value="F:threonine deaminase activity"/>
    <property type="evidence" value="ECO:0007669"/>
    <property type="project" value="UniProtKB-EC"/>
</dbReference>
<dbReference type="InterPro" id="IPR036052">
    <property type="entry name" value="TrpB-like_PALP_sf"/>
</dbReference>
<dbReference type="Gene3D" id="3.40.50.1100">
    <property type="match status" value="2"/>
</dbReference>
<name>A0A4R4DL91_9PROT</name>
<dbReference type="InterPro" id="IPR050147">
    <property type="entry name" value="Ser/Thr_Dehydratase"/>
</dbReference>
<dbReference type="InterPro" id="IPR001926">
    <property type="entry name" value="TrpB-like_PALP"/>
</dbReference>
<feature type="region of interest" description="Disordered" evidence="5">
    <location>
        <begin position="1"/>
        <end position="28"/>
    </location>
</feature>
<reference evidence="8 9" key="1">
    <citation type="submission" date="2019-03" db="EMBL/GenBank/DDBJ databases">
        <title>Paracraurococcus aquatilis NE82 genome sequence.</title>
        <authorList>
            <person name="Zhao Y."/>
            <person name="Du Z."/>
        </authorList>
    </citation>
    <scope>NUCLEOTIDE SEQUENCE [LARGE SCALE GENOMIC DNA]</scope>
    <source>
        <strain evidence="8 9">NE82</strain>
    </source>
</reference>
<dbReference type="Gene3D" id="3.30.70.260">
    <property type="match status" value="1"/>
</dbReference>
<keyword evidence="3" id="KW-0663">Pyridoxal phosphate</keyword>
<sequence>MQAPERQSVPPPTSHGGSAFGTEVGSLSPRRTLPVPLRALATEGATAPAVTLADIRAAAARIEGAVLRTPTIPSHAVSRAAGTRVFLKLDNLQATGAFKERGAANRIAMLTARERAAGVVAMSAGNHAQAVARHASLAGIAATIVMPKFTPATKVVRTEGWGARVVLHGETLAEAAAHAHELALRDGLTFIHPYDDPGIIAGQGTMVLEMLEDAPALDALVFPVGGGGLLTGCAAAARELRPGLPVYGVEVEGYPAMAQRLAGQPVAVGGPTIAEGIAVRDVGEVPYALLRQMGVEVLVVPERAVEQAIALLAEGAKVVAEGAGAAGLAAILTFPDRFAGKSVGTTVCGGNIDARILANVLLRNLLRDGRILRLHLDIPDRPGVLADIAARVAAAGGNVIEVSHQRLFAAPSVQSAELELMIEVRDTAQGNAIIAALEAGQYVVRRG</sequence>
<dbReference type="FunFam" id="3.40.50.1100:FF:000005">
    <property type="entry name" value="Threonine dehydratase catabolic"/>
    <property type="match status" value="1"/>
</dbReference>
<dbReference type="InterPro" id="IPR045865">
    <property type="entry name" value="ACT-like_dom_sf"/>
</dbReference>
<evidence type="ECO:0000313" key="8">
    <source>
        <dbReference type="EMBL" id="TCZ61337.1"/>
    </source>
</evidence>
<dbReference type="GO" id="GO:0003941">
    <property type="term" value="F:L-serine ammonia-lyase activity"/>
    <property type="evidence" value="ECO:0007669"/>
    <property type="project" value="TreeGrafter"/>
</dbReference>
<evidence type="ECO:0000313" key="9">
    <source>
        <dbReference type="Proteomes" id="UP000295023"/>
    </source>
</evidence>
<dbReference type="GO" id="GO:0006567">
    <property type="term" value="P:L-threonine catabolic process"/>
    <property type="evidence" value="ECO:0007669"/>
    <property type="project" value="TreeGrafter"/>
</dbReference>
<dbReference type="SUPFAM" id="SSF55021">
    <property type="entry name" value="ACT-like"/>
    <property type="match status" value="1"/>
</dbReference>
<dbReference type="NCBIfam" id="NF005600">
    <property type="entry name" value="PRK07334.1"/>
    <property type="match status" value="1"/>
</dbReference>
<dbReference type="GO" id="GO:0006565">
    <property type="term" value="P:L-serine catabolic process"/>
    <property type="evidence" value="ECO:0007669"/>
    <property type="project" value="TreeGrafter"/>
</dbReference>
<evidence type="ECO:0000259" key="7">
    <source>
        <dbReference type="Pfam" id="PF13291"/>
    </source>
</evidence>
<dbReference type="EC" id="4.3.1.19" evidence="8"/>
<accession>A0A4R4DL91</accession>
<evidence type="ECO:0000259" key="6">
    <source>
        <dbReference type="Pfam" id="PF00291"/>
    </source>
</evidence>
<keyword evidence="9" id="KW-1185">Reference proteome</keyword>
<dbReference type="InterPro" id="IPR002912">
    <property type="entry name" value="ACT_dom"/>
</dbReference>
<dbReference type="Proteomes" id="UP000295023">
    <property type="component" value="Unassembled WGS sequence"/>
</dbReference>
<feature type="domain" description="Tryptophan synthase beta chain-like PALP" evidence="6">
    <location>
        <begin position="63"/>
        <end position="349"/>
    </location>
</feature>
<keyword evidence="4 8" id="KW-0456">Lyase</keyword>
<comment type="cofactor">
    <cofactor evidence="1">
        <name>pyridoxal 5'-phosphate</name>
        <dbReference type="ChEBI" id="CHEBI:597326"/>
    </cofactor>
</comment>
<gene>
    <name evidence="8" type="ORF">EXY23_12395</name>
</gene>
<dbReference type="Pfam" id="PF00291">
    <property type="entry name" value="PALP"/>
    <property type="match status" value="1"/>
</dbReference>
<comment type="similarity">
    <text evidence="2">Belongs to the serine/threonine dehydratase family.</text>
</comment>
<dbReference type="OrthoDB" id="9811476at2"/>
<comment type="caution">
    <text evidence="8">The sequence shown here is derived from an EMBL/GenBank/DDBJ whole genome shotgun (WGS) entry which is preliminary data.</text>
</comment>